<accession>A0ABW9G8L3</accession>
<gene>
    <name evidence="1" type="ORF">ABUE30_11790</name>
</gene>
<keyword evidence="2" id="KW-1185">Reference proteome</keyword>
<protein>
    <recommendedName>
        <fullName evidence="3">Cytoplasmic protein</fullName>
    </recommendedName>
</protein>
<sequence>MQLNCCKSWGCKNFGLTASADYQPLSYHLGYPALYCAECGSYPPLIDNQLVTQLIAEKLPQQFPQTMDQCPNGCDLTTLKRPQRYGLTSAGRQRLRCRHCLKVYTPTKPATAALLHTLAEHLTQSLNATTSIQRLGITSKRYYQLLHEFALLLGRYTRQLEQQFAPKELLAMQTEGHVLAFAGGLRLWLLTSSEATSGYQLMSTHNLSELSEPDAHYQNKADNRLTTFADAPLTEALKRRYQQLMNRYHFEDLQYGPSPCWRRHYLIQPSLVTYAHFQMLRSITDSAHHLHHYLEQESCMRGAAIMGSIERIREKQAEVFYLFAHPDRQTAFLADGRAVGWWRDRWFSTPFGGYCPVTERSHYRYPFQMRDIQTNQHYFEYLDTHFPRTLKSLTPINDHLLIQRCRYNLVTQANRVAPASYLKMPVFKHLQELVQAALSDYQQAISPLSHSEIR</sequence>
<dbReference type="EMBL" id="JBEQCT010000005">
    <property type="protein sequence ID" value="MFM2485729.1"/>
    <property type="molecule type" value="Genomic_DNA"/>
</dbReference>
<evidence type="ECO:0008006" key="3">
    <source>
        <dbReference type="Google" id="ProtNLM"/>
    </source>
</evidence>
<evidence type="ECO:0000313" key="1">
    <source>
        <dbReference type="EMBL" id="MFM2485729.1"/>
    </source>
</evidence>
<comment type="caution">
    <text evidence="1">The sequence shown here is derived from an EMBL/GenBank/DDBJ whole genome shotgun (WGS) entry which is preliminary data.</text>
</comment>
<organism evidence="1 2">
    <name type="scientific">Celerinatantimonas yamalensis</name>
    <dbReference type="NCBI Taxonomy" id="559956"/>
    <lineage>
        <taxon>Bacteria</taxon>
        <taxon>Pseudomonadati</taxon>
        <taxon>Pseudomonadota</taxon>
        <taxon>Gammaproteobacteria</taxon>
        <taxon>Celerinatantimonadaceae</taxon>
        <taxon>Celerinatantimonas</taxon>
    </lineage>
</organism>
<reference evidence="1 2" key="1">
    <citation type="journal article" date="2013" name="Int. J. Syst. Evol. Microbiol.">
        <title>Celerinatantimonas yamalensis sp. nov., a cold-adapted diazotrophic bacterium from a cold permafrost brine.</title>
        <authorList>
            <person name="Shcherbakova V."/>
            <person name="Chuvilskaya N."/>
            <person name="Rivkina E."/>
            <person name="Demidov N."/>
            <person name="Uchaeva V."/>
            <person name="Suetin S."/>
            <person name="Suzina N."/>
            <person name="Gilichinsky D."/>
        </authorList>
    </citation>
    <scope>NUCLEOTIDE SEQUENCE [LARGE SCALE GENOMIC DNA]</scope>
    <source>
        <strain evidence="1 2">C7</strain>
    </source>
</reference>
<dbReference type="Proteomes" id="UP001629953">
    <property type="component" value="Unassembled WGS sequence"/>
</dbReference>
<evidence type="ECO:0000313" key="2">
    <source>
        <dbReference type="Proteomes" id="UP001629953"/>
    </source>
</evidence>
<proteinExistence type="predicted"/>
<name>A0ABW9G8L3_9GAMM</name>